<dbReference type="EMBL" id="VJMH01000822">
    <property type="protein sequence ID" value="KAF0714332.1"/>
    <property type="molecule type" value="Genomic_DNA"/>
</dbReference>
<evidence type="ECO:0000313" key="3">
    <source>
        <dbReference type="EMBL" id="KAF0714332.1"/>
    </source>
</evidence>
<dbReference type="EMBL" id="CAADRA010000822">
    <property type="protein sequence ID" value="VFT81048.1"/>
    <property type="molecule type" value="Genomic_DNA"/>
</dbReference>
<keyword evidence="5" id="KW-1185">Reference proteome</keyword>
<dbReference type="InterPro" id="IPR002937">
    <property type="entry name" value="Amino_oxidase"/>
</dbReference>
<dbReference type="AlphaFoldDB" id="A0A485KEZ2"/>
<protein>
    <submittedName>
        <fullName evidence="4">Aste57867_3909 protein</fullName>
    </submittedName>
</protein>
<feature type="signal peptide" evidence="1">
    <location>
        <begin position="1"/>
        <end position="15"/>
    </location>
</feature>
<evidence type="ECO:0000313" key="4">
    <source>
        <dbReference type="EMBL" id="VFT81048.1"/>
    </source>
</evidence>
<reference evidence="3" key="2">
    <citation type="submission" date="2019-06" db="EMBL/GenBank/DDBJ databases">
        <title>Genomics analysis of Aphanomyces spp. identifies a new class of oomycete effector associated with host adaptation.</title>
        <authorList>
            <person name="Gaulin E."/>
        </authorList>
    </citation>
    <scope>NUCLEOTIDE SEQUENCE</scope>
    <source>
        <strain evidence="3">CBS 578.67</strain>
    </source>
</reference>
<dbReference type="GO" id="GO:0016491">
    <property type="term" value="F:oxidoreductase activity"/>
    <property type="evidence" value="ECO:0007669"/>
    <property type="project" value="InterPro"/>
</dbReference>
<name>A0A485KEZ2_9STRA</name>
<dbReference type="InterPro" id="IPR050464">
    <property type="entry name" value="Zeta_carotene_desat/Oxidored"/>
</dbReference>
<dbReference type="Gene3D" id="3.50.50.60">
    <property type="entry name" value="FAD/NAD(P)-binding domain"/>
    <property type="match status" value="3"/>
</dbReference>
<feature type="domain" description="Amine oxidase" evidence="2">
    <location>
        <begin position="36"/>
        <end position="361"/>
    </location>
</feature>
<accession>A0A485KEZ2</accession>
<dbReference type="Pfam" id="PF01593">
    <property type="entry name" value="Amino_oxidase"/>
    <property type="match status" value="1"/>
</dbReference>
<dbReference type="PANTHER" id="PTHR42923">
    <property type="entry name" value="PROTOPORPHYRINOGEN OXIDASE"/>
    <property type="match status" value="1"/>
</dbReference>
<dbReference type="Proteomes" id="UP000332933">
    <property type="component" value="Unassembled WGS sequence"/>
</dbReference>
<evidence type="ECO:0000256" key="1">
    <source>
        <dbReference type="SAM" id="SignalP"/>
    </source>
</evidence>
<dbReference type="SUPFAM" id="SSF51905">
    <property type="entry name" value="FAD/NAD(P)-binding domain"/>
    <property type="match status" value="1"/>
</dbReference>
<sequence>MQLVALTTLFSLALATAPNIQLKTTDCIVIVGGGPAGVHYASLLAKKGFKKITLLEASGAVGGKSLTLTDDQNTAQDMGTILALETYTPIFDLANEYDPTNTKVPTLLSSPGYMNFMGESTGAQDTNPSMHLDFPHYLMRNILLSAPPSVQANPNATQLNNLFMEQAGRYLALHRSIFGSYPYGMPPPPKDWRLIDMTAIEFLRANNLTALIGLFRFTQQTQGYGVLETIPAFYFLWWSHPVAVTKILQGQVAGTPTAYMFKNGFQSIWQAIAKAHRNAVKTIVGAKVTRVSRGLKSGLKPSVTYTKGTSDLTIECDHIVMAVDLSVYASVVDDLTDNEKALFTTSYTASAYITTLFESTPSPAEAAILVWHYRMLQGGRVNVLRNSKLMTSYNGSVASWGDLTRACQTRVAYQFYDRPLSQVDQRATAASLWSDFRLAGLEDVGLYTTRPFNYFPRFTAEGLKAGLPWKIWDVQGQQHTTWVGSSVSFESVLDVVTYNNNLIQRLQIV</sequence>
<evidence type="ECO:0000313" key="5">
    <source>
        <dbReference type="Proteomes" id="UP000332933"/>
    </source>
</evidence>
<organism evidence="4 5">
    <name type="scientific">Aphanomyces stellatus</name>
    <dbReference type="NCBI Taxonomy" id="120398"/>
    <lineage>
        <taxon>Eukaryota</taxon>
        <taxon>Sar</taxon>
        <taxon>Stramenopiles</taxon>
        <taxon>Oomycota</taxon>
        <taxon>Saprolegniomycetes</taxon>
        <taxon>Saprolegniales</taxon>
        <taxon>Verrucalvaceae</taxon>
        <taxon>Aphanomyces</taxon>
    </lineage>
</organism>
<keyword evidence="1" id="KW-0732">Signal</keyword>
<proteinExistence type="predicted"/>
<dbReference type="InterPro" id="IPR036188">
    <property type="entry name" value="FAD/NAD-bd_sf"/>
</dbReference>
<dbReference type="OrthoDB" id="5046242at2759"/>
<feature type="chain" id="PRO_5033436798" evidence="1">
    <location>
        <begin position="16"/>
        <end position="509"/>
    </location>
</feature>
<evidence type="ECO:0000259" key="2">
    <source>
        <dbReference type="Pfam" id="PF01593"/>
    </source>
</evidence>
<reference evidence="4 5" key="1">
    <citation type="submission" date="2019-03" db="EMBL/GenBank/DDBJ databases">
        <authorList>
            <person name="Gaulin E."/>
            <person name="Dumas B."/>
        </authorList>
    </citation>
    <scope>NUCLEOTIDE SEQUENCE [LARGE SCALE GENOMIC DNA]</scope>
    <source>
        <strain evidence="4">CBS 568.67</strain>
    </source>
</reference>
<gene>
    <name evidence="4" type="primary">Aste57867_3909</name>
    <name evidence="3" type="ORF">As57867_003898</name>
    <name evidence="4" type="ORF">ASTE57867_3909</name>
</gene>